<name>A0ABV6FAH5_9BURK</name>
<dbReference type="EMBL" id="JBHLWP010000001">
    <property type="protein sequence ID" value="MFC0250527.1"/>
    <property type="molecule type" value="Genomic_DNA"/>
</dbReference>
<comment type="caution">
    <text evidence="2">The sequence shown here is derived from an EMBL/GenBank/DDBJ whole genome shotgun (WGS) entry which is preliminary data.</text>
</comment>
<feature type="compositionally biased region" description="Basic and acidic residues" evidence="1">
    <location>
        <begin position="70"/>
        <end position="81"/>
    </location>
</feature>
<evidence type="ECO:0000313" key="2">
    <source>
        <dbReference type="EMBL" id="MFC0250527.1"/>
    </source>
</evidence>
<feature type="compositionally biased region" description="Low complexity" evidence="1">
    <location>
        <begin position="89"/>
        <end position="104"/>
    </location>
</feature>
<feature type="compositionally biased region" description="Low complexity" evidence="1">
    <location>
        <begin position="18"/>
        <end position="32"/>
    </location>
</feature>
<sequence length="149" mass="15010">MGENKGHQQKGRNFDELSGVGTSSAGITGTTGNLNDNGKDGGVGTPDIADSGNLQKAEHGQPGGTPALGKSERSQPNRQGDDGQGGSQQSGQQGNRQGNQDTGQHASGGTPALDDLGNQNQTESAQQAAEAFNQQNDQGGNAGGQQGNR</sequence>
<accession>A0ABV6FAH5</accession>
<feature type="compositionally biased region" description="Gly residues" evidence="1">
    <location>
        <begin position="140"/>
        <end position="149"/>
    </location>
</feature>
<reference evidence="2 3" key="1">
    <citation type="submission" date="2024-09" db="EMBL/GenBank/DDBJ databases">
        <authorList>
            <person name="Sun Q."/>
            <person name="Mori K."/>
        </authorList>
    </citation>
    <scope>NUCLEOTIDE SEQUENCE [LARGE SCALE GENOMIC DNA]</scope>
    <source>
        <strain evidence="2 3">CCM 7792</strain>
    </source>
</reference>
<dbReference type="RefSeq" id="WP_379677280.1">
    <property type="nucleotide sequence ID" value="NZ_JBHLWP010000001.1"/>
</dbReference>
<feature type="region of interest" description="Disordered" evidence="1">
    <location>
        <begin position="1"/>
        <end position="149"/>
    </location>
</feature>
<gene>
    <name evidence="2" type="ORF">ACFFJK_01375</name>
</gene>
<evidence type="ECO:0000313" key="3">
    <source>
        <dbReference type="Proteomes" id="UP001589773"/>
    </source>
</evidence>
<evidence type="ECO:0000256" key="1">
    <source>
        <dbReference type="SAM" id="MobiDB-lite"/>
    </source>
</evidence>
<dbReference type="Proteomes" id="UP001589773">
    <property type="component" value="Unassembled WGS sequence"/>
</dbReference>
<feature type="compositionally biased region" description="Low complexity" evidence="1">
    <location>
        <begin position="125"/>
        <end position="139"/>
    </location>
</feature>
<protein>
    <submittedName>
        <fullName evidence="2">Uncharacterized protein</fullName>
    </submittedName>
</protein>
<keyword evidence="3" id="KW-1185">Reference proteome</keyword>
<organism evidence="2 3">
    <name type="scientific">Massilia consociata</name>
    <dbReference type="NCBI Taxonomy" id="760117"/>
    <lineage>
        <taxon>Bacteria</taxon>
        <taxon>Pseudomonadati</taxon>
        <taxon>Pseudomonadota</taxon>
        <taxon>Betaproteobacteria</taxon>
        <taxon>Burkholderiales</taxon>
        <taxon>Oxalobacteraceae</taxon>
        <taxon>Telluria group</taxon>
        <taxon>Massilia</taxon>
    </lineage>
</organism>
<proteinExistence type="predicted"/>